<evidence type="ECO:0000256" key="4">
    <source>
        <dbReference type="ARBA" id="ARBA00022982"/>
    </source>
</evidence>
<keyword evidence="6" id="KW-1185">Reference proteome</keyword>
<dbReference type="EMBL" id="JBBKTX010000010">
    <property type="protein sequence ID" value="MFK4752661.1"/>
    <property type="molecule type" value="Genomic_DNA"/>
</dbReference>
<accession>A0ABW8NIG7</accession>
<dbReference type="Gene3D" id="3.40.50.360">
    <property type="match status" value="1"/>
</dbReference>
<keyword evidence="4" id="KW-0813">Transport</keyword>
<name>A0ABW8NIG7_9GAMM</name>
<comment type="cofactor">
    <cofactor evidence="1">
        <name>FMN</name>
        <dbReference type="ChEBI" id="CHEBI:58210"/>
    </cofactor>
</comment>
<sequence length="192" mass="21757">MPDIAILYDSSCRCSTATACALEHHIHWAPVALCNLLSCVPEDIQPYQTLVLALPIHAFGTPETPWADAWPILEELSYHGKQVVLCGTGNEFCYDDDRLQALAQLSTQLQQLGAELLEGLTDMPMTLLNQWLTQQHPCRWQTQTRLIYSDGQSTRQQPLYDRELEALSERIRLQQTSSTTTLAPLLQRYDND</sequence>
<protein>
    <recommendedName>
        <fullName evidence="7">Flavodoxin</fullName>
    </recommendedName>
</protein>
<proteinExistence type="predicted"/>
<reference evidence="5 6" key="1">
    <citation type="submission" date="2024-03" db="EMBL/GenBank/DDBJ databases">
        <title>High-quality draft genome sequence of Oceanobacter sp. wDCs-4.</title>
        <authorList>
            <person name="Dong C."/>
        </authorList>
    </citation>
    <scope>NUCLEOTIDE SEQUENCE [LARGE SCALE GENOMIC DNA]</scope>
    <source>
        <strain evidence="6">wDCs-4</strain>
    </source>
</reference>
<dbReference type="RefSeq" id="WP_416205865.1">
    <property type="nucleotide sequence ID" value="NZ_JBBKTX010000010.1"/>
</dbReference>
<dbReference type="PANTHER" id="PTHR42809:SF1">
    <property type="entry name" value="FLAVODOXIN 1"/>
    <property type="match status" value="1"/>
</dbReference>
<dbReference type="SUPFAM" id="SSF52218">
    <property type="entry name" value="Flavoproteins"/>
    <property type="match status" value="1"/>
</dbReference>
<keyword evidence="4" id="KW-0249">Electron transport</keyword>
<evidence type="ECO:0000256" key="1">
    <source>
        <dbReference type="ARBA" id="ARBA00001917"/>
    </source>
</evidence>
<dbReference type="Proteomes" id="UP001620597">
    <property type="component" value="Unassembled WGS sequence"/>
</dbReference>
<evidence type="ECO:0008006" key="7">
    <source>
        <dbReference type="Google" id="ProtNLM"/>
    </source>
</evidence>
<dbReference type="InterPro" id="IPR050619">
    <property type="entry name" value="Flavodoxin"/>
</dbReference>
<gene>
    <name evidence="5" type="ORF">WG929_09615</name>
</gene>
<organism evidence="5 6">
    <name type="scientific">Oceanobacter antarcticus</name>
    <dbReference type="NCBI Taxonomy" id="3133425"/>
    <lineage>
        <taxon>Bacteria</taxon>
        <taxon>Pseudomonadati</taxon>
        <taxon>Pseudomonadota</taxon>
        <taxon>Gammaproteobacteria</taxon>
        <taxon>Oceanospirillales</taxon>
        <taxon>Oceanospirillaceae</taxon>
        <taxon>Oceanobacter</taxon>
    </lineage>
</organism>
<evidence type="ECO:0000313" key="5">
    <source>
        <dbReference type="EMBL" id="MFK4752661.1"/>
    </source>
</evidence>
<evidence type="ECO:0000256" key="3">
    <source>
        <dbReference type="ARBA" id="ARBA00022643"/>
    </source>
</evidence>
<evidence type="ECO:0000256" key="2">
    <source>
        <dbReference type="ARBA" id="ARBA00022630"/>
    </source>
</evidence>
<keyword evidence="3" id="KW-0288">FMN</keyword>
<keyword evidence="2" id="KW-0285">Flavoprotein</keyword>
<comment type="caution">
    <text evidence="5">The sequence shown here is derived from an EMBL/GenBank/DDBJ whole genome shotgun (WGS) entry which is preliminary data.</text>
</comment>
<dbReference type="InterPro" id="IPR029039">
    <property type="entry name" value="Flavoprotein-like_sf"/>
</dbReference>
<evidence type="ECO:0000313" key="6">
    <source>
        <dbReference type="Proteomes" id="UP001620597"/>
    </source>
</evidence>
<dbReference type="PANTHER" id="PTHR42809">
    <property type="entry name" value="FLAVODOXIN 2"/>
    <property type="match status" value="1"/>
</dbReference>